<dbReference type="GO" id="GO:0006310">
    <property type="term" value="P:DNA recombination"/>
    <property type="evidence" value="ECO:0007669"/>
    <property type="project" value="UniProtKB-KW"/>
</dbReference>
<dbReference type="InterPro" id="IPR043128">
    <property type="entry name" value="Rev_trsase/Diguanyl_cyclase"/>
</dbReference>
<evidence type="ECO:0000256" key="6">
    <source>
        <dbReference type="ARBA" id="ARBA00023268"/>
    </source>
</evidence>
<dbReference type="PROSITE" id="PS50879">
    <property type="entry name" value="RNASE_H_1"/>
    <property type="match status" value="1"/>
</dbReference>
<feature type="compositionally biased region" description="Basic and acidic residues" evidence="7">
    <location>
        <begin position="304"/>
        <end position="316"/>
    </location>
</feature>
<feature type="compositionally biased region" description="Basic and acidic residues" evidence="7">
    <location>
        <begin position="1"/>
        <end position="12"/>
    </location>
</feature>
<dbReference type="InterPro" id="IPR012337">
    <property type="entry name" value="RNaseH-like_sf"/>
</dbReference>
<dbReference type="Gene3D" id="3.30.420.10">
    <property type="entry name" value="Ribonuclease H-like superfamily/Ribonuclease H"/>
    <property type="match status" value="1"/>
</dbReference>
<comment type="caution">
    <text evidence="9">The sequence shown here is derived from an EMBL/GenBank/DDBJ whole genome shotgun (WGS) entry which is preliminary data.</text>
</comment>
<keyword evidence="1" id="KW-0808">Transferase</keyword>
<dbReference type="InterPro" id="IPR043502">
    <property type="entry name" value="DNA/RNA_pol_sf"/>
</dbReference>
<dbReference type="SUPFAM" id="SSF56672">
    <property type="entry name" value="DNA/RNA polymerases"/>
    <property type="match status" value="1"/>
</dbReference>
<keyword evidence="3" id="KW-0540">Nuclease</keyword>
<evidence type="ECO:0000256" key="1">
    <source>
        <dbReference type="ARBA" id="ARBA00022679"/>
    </source>
</evidence>
<dbReference type="CDD" id="cd00303">
    <property type="entry name" value="retropepsin_like"/>
    <property type="match status" value="1"/>
</dbReference>
<dbReference type="Gene3D" id="2.40.70.10">
    <property type="entry name" value="Acid Proteases"/>
    <property type="match status" value="1"/>
</dbReference>
<dbReference type="AlphaFoldDB" id="A0AAW2L2J4"/>
<dbReference type="GO" id="GO:0004523">
    <property type="term" value="F:RNA-DNA hybrid ribonuclease activity"/>
    <property type="evidence" value="ECO:0007669"/>
    <property type="project" value="InterPro"/>
</dbReference>
<evidence type="ECO:0000256" key="3">
    <source>
        <dbReference type="ARBA" id="ARBA00022722"/>
    </source>
</evidence>
<dbReference type="InterPro" id="IPR041577">
    <property type="entry name" value="RT_RNaseH_2"/>
</dbReference>
<keyword evidence="4" id="KW-0378">Hydrolase</keyword>
<dbReference type="CDD" id="cd09279">
    <property type="entry name" value="RNase_HI_like"/>
    <property type="match status" value="1"/>
</dbReference>
<feature type="region of interest" description="Disordered" evidence="7">
    <location>
        <begin position="251"/>
        <end position="270"/>
    </location>
</feature>
<dbReference type="Gene3D" id="3.30.70.270">
    <property type="match status" value="2"/>
</dbReference>
<accession>A0AAW2L2J4</accession>
<evidence type="ECO:0000256" key="5">
    <source>
        <dbReference type="ARBA" id="ARBA00023172"/>
    </source>
</evidence>
<feature type="region of interest" description="Disordered" evidence="7">
    <location>
        <begin position="1"/>
        <end position="20"/>
    </location>
</feature>
<dbReference type="PANTHER" id="PTHR37984:SF5">
    <property type="entry name" value="PROTEIN NYNRIN-LIKE"/>
    <property type="match status" value="1"/>
</dbReference>
<dbReference type="InterPro" id="IPR000477">
    <property type="entry name" value="RT_dom"/>
</dbReference>
<dbReference type="Gene3D" id="3.10.10.10">
    <property type="entry name" value="HIV Type 1 Reverse Transcriptase, subunit A, domain 1"/>
    <property type="match status" value="1"/>
</dbReference>
<organism evidence="9">
    <name type="scientific">Sesamum radiatum</name>
    <name type="common">Black benniseed</name>
    <dbReference type="NCBI Taxonomy" id="300843"/>
    <lineage>
        <taxon>Eukaryota</taxon>
        <taxon>Viridiplantae</taxon>
        <taxon>Streptophyta</taxon>
        <taxon>Embryophyta</taxon>
        <taxon>Tracheophyta</taxon>
        <taxon>Spermatophyta</taxon>
        <taxon>Magnoliopsida</taxon>
        <taxon>eudicotyledons</taxon>
        <taxon>Gunneridae</taxon>
        <taxon>Pentapetalae</taxon>
        <taxon>asterids</taxon>
        <taxon>lamiids</taxon>
        <taxon>Lamiales</taxon>
        <taxon>Pedaliaceae</taxon>
        <taxon>Sesamum</taxon>
    </lineage>
</organism>
<feature type="region of interest" description="Disordered" evidence="7">
    <location>
        <begin position="347"/>
        <end position="369"/>
    </location>
</feature>
<dbReference type="InterPro" id="IPR021109">
    <property type="entry name" value="Peptidase_aspartic_dom_sf"/>
</dbReference>
<feature type="compositionally biased region" description="Basic and acidic residues" evidence="7">
    <location>
        <begin position="356"/>
        <end position="369"/>
    </location>
</feature>
<dbReference type="InterPro" id="IPR002156">
    <property type="entry name" value="RNaseH_domain"/>
</dbReference>
<keyword evidence="5" id="KW-0233">DNA recombination</keyword>
<evidence type="ECO:0000259" key="8">
    <source>
        <dbReference type="PROSITE" id="PS50879"/>
    </source>
</evidence>
<feature type="compositionally biased region" description="Basic and acidic residues" evidence="7">
    <location>
        <begin position="91"/>
        <end position="104"/>
    </location>
</feature>
<evidence type="ECO:0000313" key="9">
    <source>
        <dbReference type="EMBL" id="KAL0313457.1"/>
    </source>
</evidence>
<dbReference type="GO" id="GO:0016779">
    <property type="term" value="F:nucleotidyltransferase activity"/>
    <property type="evidence" value="ECO:0007669"/>
    <property type="project" value="UniProtKB-KW"/>
</dbReference>
<protein>
    <submittedName>
        <fullName evidence="9">Transposon Tf2-12 polyprotein</fullName>
    </submittedName>
</protein>
<dbReference type="Pfam" id="PF13456">
    <property type="entry name" value="RVT_3"/>
    <property type="match status" value="1"/>
</dbReference>
<keyword evidence="4" id="KW-0255">Endonuclease</keyword>
<gene>
    <name evidence="9" type="ORF">Sradi_5745000</name>
</gene>
<reference evidence="9" key="2">
    <citation type="journal article" date="2024" name="Plant">
        <title>Genomic evolution and insights into agronomic trait innovations of Sesamum species.</title>
        <authorList>
            <person name="Miao H."/>
            <person name="Wang L."/>
            <person name="Qu L."/>
            <person name="Liu H."/>
            <person name="Sun Y."/>
            <person name="Le M."/>
            <person name="Wang Q."/>
            <person name="Wei S."/>
            <person name="Zheng Y."/>
            <person name="Lin W."/>
            <person name="Duan Y."/>
            <person name="Cao H."/>
            <person name="Xiong S."/>
            <person name="Wang X."/>
            <person name="Wei L."/>
            <person name="Li C."/>
            <person name="Ma Q."/>
            <person name="Ju M."/>
            <person name="Zhao R."/>
            <person name="Li G."/>
            <person name="Mu C."/>
            <person name="Tian Q."/>
            <person name="Mei H."/>
            <person name="Zhang T."/>
            <person name="Gao T."/>
            <person name="Zhang H."/>
        </authorList>
    </citation>
    <scope>NUCLEOTIDE SEQUENCE</scope>
    <source>
        <strain evidence="9">G02</strain>
    </source>
</reference>
<keyword evidence="2" id="KW-0548">Nucleotidyltransferase</keyword>
<feature type="compositionally biased region" description="Basic and acidic residues" evidence="7">
    <location>
        <begin position="59"/>
        <end position="84"/>
    </location>
</feature>
<dbReference type="GO" id="GO:0003676">
    <property type="term" value="F:nucleic acid binding"/>
    <property type="evidence" value="ECO:0007669"/>
    <property type="project" value="InterPro"/>
</dbReference>
<dbReference type="Pfam" id="PF17919">
    <property type="entry name" value="RT_RNaseH_2"/>
    <property type="match status" value="1"/>
</dbReference>
<dbReference type="PANTHER" id="PTHR37984">
    <property type="entry name" value="PROTEIN CBG26694"/>
    <property type="match status" value="1"/>
</dbReference>
<dbReference type="Pfam" id="PF00078">
    <property type="entry name" value="RVT_1"/>
    <property type="match status" value="1"/>
</dbReference>
<reference evidence="9" key="1">
    <citation type="submission" date="2020-06" db="EMBL/GenBank/DDBJ databases">
        <authorList>
            <person name="Li T."/>
            <person name="Hu X."/>
            <person name="Zhang T."/>
            <person name="Song X."/>
            <person name="Zhang H."/>
            <person name="Dai N."/>
            <person name="Sheng W."/>
            <person name="Hou X."/>
            <person name="Wei L."/>
        </authorList>
    </citation>
    <scope>NUCLEOTIDE SEQUENCE</scope>
    <source>
        <strain evidence="9">G02</strain>
        <tissue evidence="9">Leaf</tissue>
    </source>
</reference>
<dbReference type="SUPFAM" id="SSF53098">
    <property type="entry name" value="Ribonuclease H-like"/>
    <property type="match status" value="1"/>
</dbReference>
<dbReference type="InterPro" id="IPR050951">
    <property type="entry name" value="Retrovirus_Pol_polyprotein"/>
</dbReference>
<proteinExistence type="predicted"/>
<evidence type="ECO:0000256" key="2">
    <source>
        <dbReference type="ARBA" id="ARBA00022695"/>
    </source>
</evidence>
<name>A0AAW2L2J4_SESRA</name>
<dbReference type="CDD" id="cd01647">
    <property type="entry name" value="RT_LTR"/>
    <property type="match status" value="1"/>
</dbReference>
<sequence>MEGDTPRRDEGPSRYTEPVMQITRSELQRLMEEAGRNAIAQHERIAATPIVREAPMRQLFRDKEIEREHEEASRDEPEKGHDAEGSVVGSSEKEKGKRREPGISRAELDDVGRYIERLGKQIADLKRRGEIVSQNRNSPFSNRILTEVVIPALECLTCPSTMEVKTLKSMLPRSSWQREDESSKNFIGRFNNETLEVQDLRIDMIVSILIHGLKKGPLASALARDPPKDIEQLMKVAQKYIDEDEINAMKDGEWQRSKDRDSHRQRNTLRGHDTEECYQLKDEIKRLVRQGYFKEYKLERDEPGTYKVRSNGDRSRSRSRNRFRGWQMEGRKIAGDRDNVPVKGVINTIAGGPRGGDSKRSRKQEERVTREDRRKEWVLSVEAEEEITFSPRDLNEKQGSQDDPMVIKLDIANFSVHKVLVDNGSSADIIFWDVIKRMGLENSEFSPVKTPLVSFGGSEVASIGTIDLPVSMGEEPRRRTAMVRFLVVDTPFAYNVIFGRSGLNLFWAVVSTYHLKMKFPTRNGVGEVVCDQKEARKCYNLSLQKGEPQVRTKRKGEGEIEKEDPKRMKAERIEPVEEYRSVELVAGQPDKTTRIGSGMSKSLETLVIEFLKKSLALFDWSPSDFKGIDPEVIVHRLNVHPLARPIRQKKRSFGVERNQVIKEEVNKLMEAGYVSEVQYTDWLANVVVVPKASGKWRMCTDFTDLNKACPKDPYLLPRIDLLVDSTAGYELFSMMDAYQGYHQIFMAEDRIKTSFITDKGIYCYIVMPFGLKNAEATYQRLVNKMFRDHVGTTMEVYVDDMLVKSRKEEDHLGDLKQAFDVMRAYKMRLNPSKYTFGVRGGKFLGYMVSERGIKANPEKIEAISKLESPKTLKEVQKLTGKIASLSRFISRSADRSLLFFKSLGKAKEFKWTEECEQALQNLKRYLATPPLLANPKQGETLFLYLAVSEEAVSSVLVRKHDRVQNPVYYVSKMLQGAKNRYTQIEKLALALVIIARKLRPYFQSHKIIMLTIHPLGHIMTRPDASGRLVKWAVELGEYDVEYQSRTTIKPQVLADFVVEFAGEQVQEEKGGWLLHVDGSSNANNGGVGILLQGPDGVEIEVAARLSFAATNNEAEYEALILGLQLAGEAGARELNVCTDSQLVAM</sequence>
<feature type="region of interest" description="Disordered" evidence="7">
    <location>
        <begin position="304"/>
        <end position="325"/>
    </location>
</feature>
<feature type="domain" description="RNase H type-1" evidence="8">
    <location>
        <begin position="1068"/>
        <end position="1145"/>
    </location>
</feature>
<feature type="region of interest" description="Disordered" evidence="7">
    <location>
        <begin position="55"/>
        <end position="104"/>
    </location>
</feature>
<dbReference type="EMBL" id="JACGWJ010000026">
    <property type="protein sequence ID" value="KAL0313457.1"/>
    <property type="molecule type" value="Genomic_DNA"/>
</dbReference>
<dbReference type="InterPro" id="IPR036397">
    <property type="entry name" value="RNaseH_sf"/>
</dbReference>
<evidence type="ECO:0000256" key="7">
    <source>
        <dbReference type="SAM" id="MobiDB-lite"/>
    </source>
</evidence>
<evidence type="ECO:0000256" key="4">
    <source>
        <dbReference type="ARBA" id="ARBA00022759"/>
    </source>
</evidence>
<keyword evidence="6" id="KW-0511">Multifunctional enzyme</keyword>